<dbReference type="RefSeq" id="WP_010074433.1">
    <property type="nucleotide sequence ID" value="NC_014393.1"/>
</dbReference>
<sequence>MNGVKKKKFRMILLTLIALFIVIGMILYLLANRYLIEHAEKVVTVTTSTAVVDENYSSDDWSYGSDSKTIKIQKVVKGSGEDKITYYVADVKVSDATQLASAFAKNEFGTNIIEYTSEIAKDQDAIFAINGDYYGFRSDGVVIRNGVLYRNEPARTGLAFFKDGSMKIYDEKEISAQELLDQGVWNTVSFGPALVEDGKVIGDFSKVQIDKNFGNRSIEASNPRTGVGIIDENHFIFVVVDGRSSGYSRGMTLDEVAQLFIDLGCTEAYNLDGGGSSTMYFNGRLVNNPLGKSRERGVSDILYIK</sequence>
<keyword evidence="1" id="KW-0812">Transmembrane</keyword>
<reference evidence="3 4" key="1">
    <citation type="submission" date="2010-08" db="EMBL/GenBank/DDBJ databases">
        <title>Complete sequence of Clostridium cellulovorans 743B.</title>
        <authorList>
            <consortium name="US DOE Joint Genome Institute"/>
            <person name="Lucas S."/>
            <person name="Copeland A."/>
            <person name="Lapidus A."/>
            <person name="Cheng J.-F."/>
            <person name="Bruce D."/>
            <person name="Goodwin L."/>
            <person name="Pitluck S."/>
            <person name="Chertkov O."/>
            <person name="Detter J.C."/>
            <person name="Han C."/>
            <person name="Tapia R."/>
            <person name="Land M."/>
            <person name="Hauser L."/>
            <person name="Chang Y.-J."/>
            <person name="Jeffries C."/>
            <person name="Kyrpides N."/>
            <person name="Ivanova N."/>
            <person name="Mikhailova N."/>
            <person name="Hemme C.L."/>
            <person name="Woyke T."/>
        </authorList>
    </citation>
    <scope>NUCLEOTIDE SEQUENCE [LARGE SCALE GENOMIC DNA]</scope>
    <source>
        <strain evidence="4">ATCC 35296 / DSM 3052 / OCM 3 / 743B</strain>
    </source>
</reference>
<evidence type="ECO:0000313" key="4">
    <source>
        <dbReference type="Proteomes" id="UP000002730"/>
    </source>
</evidence>
<dbReference type="PANTHER" id="PTHR40446:SF2">
    <property type="entry name" value="N-ACETYLGLUCOSAMINE-1-PHOSPHODIESTER ALPHA-N-ACETYLGLUCOSAMINIDASE"/>
    <property type="match status" value="1"/>
</dbReference>
<feature type="domain" description="Phosphodiester glycosidase" evidence="2">
    <location>
        <begin position="124"/>
        <end position="304"/>
    </location>
</feature>
<dbReference type="PANTHER" id="PTHR40446">
    <property type="entry name" value="N-ACETYLGLUCOSAMINE-1-PHOSPHODIESTER ALPHA-N-ACETYLGLUCOSAMINIDASE"/>
    <property type="match status" value="1"/>
</dbReference>
<gene>
    <name evidence="3" type="ordered locus">Clocel_2399</name>
</gene>
<feature type="transmembrane region" description="Helical" evidence="1">
    <location>
        <begin position="12"/>
        <end position="31"/>
    </location>
</feature>
<keyword evidence="1" id="KW-0472">Membrane</keyword>
<proteinExistence type="predicted"/>
<dbReference type="InterPro" id="IPR018711">
    <property type="entry name" value="NAGPA"/>
</dbReference>
<dbReference type="STRING" id="573061.Clocel_2399"/>
<dbReference type="EMBL" id="CP002160">
    <property type="protein sequence ID" value="ADL52115.1"/>
    <property type="molecule type" value="Genomic_DNA"/>
</dbReference>
<protein>
    <submittedName>
        <fullName evidence="3">Exopolysaccharide biosynthesis protein</fullName>
    </submittedName>
</protein>
<keyword evidence="4" id="KW-1185">Reference proteome</keyword>
<dbReference type="HOGENOM" id="CLU_049565_0_0_9"/>
<dbReference type="AlphaFoldDB" id="D9SPX9"/>
<name>D9SPX9_CLOC7</name>
<dbReference type="Proteomes" id="UP000002730">
    <property type="component" value="Chromosome"/>
</dbReference>
<dbReference type="Pfam" id="PF09992">
    <property type="entry name" value="NAGPA"/>
    <property type="match status" value="1"/>
</dbReference>
<organism evidence="3 4">
    <name type="scientific">Clostridium cellulovorans (strain ATCC 35296 / DSM 3052 / OCM 3 / 743B)</name>
    <dbReference type="NCBI Taxonomy" id="573061"/>
    <lineage>
        <taxon>Bacteria</taxon>
        <taxon>Bacillati</taxon>
        <taxon>Bacillota</taxon>
        <taxon>Clostridia</taxon>
        <taxon>Eubacteriales</taxon>
        <taxon>Clostridiaceae</taxon>
        <taxon>Clostridium</taxon>
    </lineage>
</organism>
<accession>D9SPX9</accession>
<evidence type="ECO:0000313" key="3">
    <source>
        <dbReference type="EMBL" id="ADL52115.1"/>
    </source>
</evidence>
<keyword evidence="1" id="KW-1133">Transmembrane helix</keyword>
<dbReference type="eggNOG" id="COG4632">
    <property type="taxonomic scope" value="Bacteria"/>
</dbReference>
<dbReference type="KEGG" id="ccb:Clocel_2399"/>
<dbReference type="OrthoDB" id="9809781at2"/>
<evidence type="ECO:0000256" key="1">
    <source>
        <dbReference type="SAM" id="Phobius"/>
    </source>
</evidence>
<evidence type="ECO:0000259" key="2">
    <source>
        <dbReference type="Pfam" id="PF09992"/>
    </source>
</evidence>